<name>A0AAW8E6U6_9BURK</name>
<dbReference type="AlphaFoldDB" id="A0AAW8E6U6"/>
<dbReference type="Proteomes" id="UP001244295">
    <property type="component" value="Unassembled WGS sequence"/>
</dbReference>
<comment type="caution">
    <text evidence="2">The sequence shown here is derived from an EMBL/GenBank/DDBJ whole genome shotgun (WGS) entry which is preliminary data.</text>
</comment>
<evidence type="ECO:0000256" key="1">
    <source>
        <dbReference type="SAM" id="Phobius"/>
    </source>
</evidence>
<accession>A0AAW8E6U6</accession>
<reference evidence="2" key="1">
    <citation type="submission" date="2023-07" db="EMBL/GenBank/DDBJ databases">
        <title>Sorghum-associated microbial communities from plants grown in Nebraska, USA.</title>
        <authorList>
            <person name="Schachtman D."/>
        </authorList>
    </citation>
    <scope>NUCLEOTIDE SEQUENCE</scope>
    <source>
        <strain evidence="2">DS2795</strain>
    </source>
</reference>
<sequence>MSHPTPAEHGHAAAAEHDAVESVVHLMPLVLPLAGGVLMLLLASIAVFLA</sequence>
<evidence type="ECO:0000313" key="3">
    <source>
        <dbReference type="Proteomes" id="UP001244295"/>
    </source>
</evidence>
<dbReference type="RefSeq" id="WP_169805104.1">
    <property type="nucleotide sequence ID" value="NZ_BKDH01000003.1"/>
</dbReference>
<keyword evidence="1" id="KW-0472">Membrane</keyword>
<dbReference type="GeneID" id="82272472"/>
<evidence type="ECO:0000313" key="2">
    <source>
        <dbReference type="EMBL" id="MDP9927517.1"/>
    </source>
</evidence>
<feature type="transmembrane region" description="Helical" evidence="1">
    <location>
        <begin position="29"/>
        <end position="49"/>
    </location>
</feature>
<keyword evidence="1" id="KW-1133">Transmembrane helix</keyword>
<protein>
    <submittedName>
        <fullName evidence="2">Uncharacterized protein</fullName>
    </submittedName>
</protein>
<gene>
    <name evidence="2" type="ORF">J2W25_006571</name>
</gene>
<dbReference type="EMBL" id="JAUSRR010000016">
    <property type="protein sequence ID" value="MDP9927517.1"/>
    <property type="molecule type" value="Genomic_DNA"/>
</dbReference>
<organism evidence="2 3">
    <name type="scientific">Variovorax boronicumulans</name>
    <dbReference type="NCBI Taxonomy" id="436515"/>
    <lineage>
        <taxon>Bacteria</taxon>
        <taxon>Pseudomonadati</taxon>
        <taxon>Pseudomonadota</taxon>
        <taxon>Betaproteobacteria</taxon>
        <taxon>Burkholderiales</taxon>
        <taxon>Comamonadaceae</taxon>
        <taxon>Variovorax</taxon>
    </lineage>
</organism>
<proteinExistence type="predicted"/>
<keyword evidence="1" id="KW-0812">Transmembrane</keyword>